<comment type="caution">
    <text evidence="5">The sequence shown here is derived from an EMBL/GenBank/DDBJ whole genome shotgun (WGS) entry which is preliminary data.</text>
</comment>
<proteinExistence type="inferred from homology"/>
<dbReference type="Proteomes" id="UP000306753">
    <property type="component" value="Unassembled WGS sequence"/>
</dbReference>
<evidence type="ECO:0000256" key="3">
    <source>
        <dbReference type="ARBA" id="ARBA00022679"/>
    </source>
</evidence>
<dbReference type="PANTHER" id="PTHR44942">
    <property type="entry name" value="METHYLTRANSF_11 DOMAIN-CONTAINING PROTEIN"/>
    <property type="match status" value="1"/>
</dbReference>
<evidence type="ECO:0000256" key="2">
    <source>
        <dbReference type="ARBA" id="ARBA00022603"/>
    </source>
</evidence>
<evidence type="ECO:0000256" key="1">
    <source>
        <dbReference type="ARBA" id="ARBA00008361"/>
    </source>
</evidence>
<comment type="similarity">
    <text evidence="1">Belongs to the methyltransferase superfamily.</text>
</comment>
<keyword evidence="2 5" id="KW-0489">Methyltransferase</keyword>
<evidence type="ECO:0000259" key="4">
    <source>
        <dbReference type="Pfam" id="PF08241"/>
    </source>
</evidence>
<dbReference type="InterPro" id="IPR013216">
    <property type="entry name" value="Methyltransf_11"/>
</dbReference>
<keyword evidence="3 5" id="KW-0808">Transferase</keyword>
<dbReference type="PANTHER" id="PTHR44942:SF4">
    <property type="entry name" value="METHYLTRANSFERASE TYPE 11 DOMAIN-CONTAINING PROTEIN"/>
    <property type="match status" value="1"/>
</dbReference>
<name>A0A5R9QES9_9GAMM</name>
<dbReference type="Gene3D" id="3.40.50.150">
    <property type="entry name" value="Vaccinia Virus protein VP39"/>
    <property type="match status" value="1"/>
</dbReference>
<dbReference type="SUPFAM" id="SSF53335">
    <property type="entry name" value="S-adenosyl-L-methionine-dependent methyltransferases"/>
    <property type="match status" value="1"/>
</dbReference>
<sequence>MNQPCPAGSIPRCIARGIHVTKAFVDHFKDVSQDYASNRPTYPAELFDWLASQCQTRRRAWDCATGSGQAAVDLARHFEEVIATDASASQIAQARPHPRVRYATAPADASGLDSASVDLVTVAQALHWFDIEPFHAEVRRVLKPGGVVALWCYGVMAVDDADVDALVQHFYRHEVGTYWPPERRHVETGYRELPFPFEPIAAPDFAMQVDWSLPQLLGYLRSWSATARLANERGSDPVEPLARKLTPLWTGTCRVSWPLSLYVGRV</sequence>
<dbReference type="InterPro" id="IPR051052">
    <property type="entry name" value="Diverse_substrate_MTase"/>
</dbReference>
<dbReference type="AlphaFoldDB" id="A0A5R9QES9"/>
<dbReference type="InterPro" id="IPR029063">
    <property type="entry name" value="SAM-dependent_MTases_sf"/>
</dbReference>
<evidence type="ECO:0000313" key="5">
    <source>
        <dbReference type="EMBL" id="TLX63646.1"/>
    </source>
</evidence>
<dbReference type="Pfam" id="PF08241">
    <property type="entry name" value="Methyltransf_11"/>
    <property type="match status" value="1"/>
</dbReference>
<gene>
    <name evidence="5" type="ORF">DN820_09675</name>
</gene>
<keyword evidence="6" id="KW-1185">Reference proteome</keyword>
<evidence type="ECO:0000313" key="6">
    <source>
        <dbReference type="Proteomes" id="UP000306753"/>
    </source>
</evidence>
<dbReference type="CDD" id="cd02440">
    <property type="entry name" value="AdoMet_MTases"/>
    <property type="match status" value="1"/>
</dbReference>
<reference evidence="5 6" key="1">
    <citation type="journal article" date="2017" name="Eur. J. Clin. Microbiol. Infect. Dis.">
        <title>Uncommonly isolated clinical Pseudomonas: identification and phylogenetic assignation.</title>
        <authorList>
            <person name="Mulet M."/>
            <person name="Gomila M."/>
            <person name="Ramirez A."/>
            <person name="Cardew S."/>
            <person name="Moore E.R."/>
            <person name="Lalucat J."/>
            <person name="Garcia-Valdes E."/>
        </authorList>
    </citation>
    <scope>NUCLEOTIDE SEQUENCE [LARGE SCALE GENOMIC DNA]</scope>
    <source>
        <strain evidence="5 6">SD129</strain>
    </source>
</reference>
<protein>
    <submittedName>
        <fullName evidence="5">SAM-dependent methyltransferase</fullName>
    </submittedName>
</protein>
<dbReference type="GO" id="GO:0032259">
    <property type="term" value="P:methylation"/>
    <property type="evidence" value="ECO:0007669"/>
    <property type="project" value="UniProtKB-KW"/>
</dbReference>
<dbReference type="EMBL" id="QLAG01000010">
    <property type="protein sequence ID" value="TLX63646.1"/>
    <property type="molecule type" value="Genomic_DNA"/>
</dbReference>
<feature type="domain" description="Methyltransferase type 11" evidence="4">
    <location>
        <begin position="62"/>
        <end position="149"/>
    </location>
</feature>
<accession>A0A5R9QES9</accession>
<organism evidence="5 6">
    <name type="scientific">Stutzerimonas nosocomialis</name>
    <dbReference type="NCBI Taxonomy" id="1056496"/>
    <lineage>
        <taxon>Bacteria</taxon>
        <taxon>Pseudomonadati</taxon>
        <taxon>Pseudomonadota</taxon>
        <taxon>Gammaproteobacteria</taxon>
        <taxon>Pseudomonadales</taxon>
        <taxon>Pseudomonadaceae</taxon>
        <taxon>Stutzerimonas</taxon>
    </lineage>
</organism>
<dbReference type="GO" id="GO:0008757">
    <property type="term" value="F:S-adenosylmethionine-dependent methyltransferase activity"/>
    <property type="evidence" value="ECO:0007669"/>
    <property type="project" value="InterPro"/>
</dbReference>